<dbReference type="AlphaFoldDB" id="A0A915IQT5"/>
<proteinExistence type="predicted"/>
<name>A0A915IQT5_ROMCU</name>
<protein>
    <submittedName>
        <fullName evidence="2">Uncharacterized protein</fullName>
    </submittedName>
</protein>
<organism evidence="1 2">
    <name type="scientific">Romanomermis culicivorax</name>
    <name type="common">Nematode worm</name>
    <dbReference type="NCBI Taxonomy" id="13658"/>
    <lineage>
        <taxon>Eukaryota</taxon>
        <taxon>Metazoa</taxon>
        <taxon>Ecdysozoa</taxon>
        <taxon>Nematoda</taxon>
        <taxon>Enoplea</taxon>
        <taxon>Dorylaimia</taxon>
        <taxon>Mermithida</taxon>
        <taxon>Mermithoidea</taxon>
        <taxon>Mermithidae</taxon>
        <taxon>Romanomermis</taxon>
    </lineage>
</organism>
<keyword evidence="1" id="KW-1185">Reference proteome</keyword>
<evidence type="ECO:0000313" key="2">
    <source>
        <dbReference type="WBParaSite" id="nRc.2.0.1.t16558-RA"/>
    </source>
</evidence>
<sequence length="81" mass="8532">MIVGVATAKLIQYCIKGLAINCCCGDSLFSRSCGGSINGKMLGTGVFFEIVVVDVKGKFSSKHDDDLSLLKSITNNDLSSP</sequence>
<reference evidence="2" key="1">
    <citation type="submission" date="2022-11" db="UniProtKB">
        <authorList>
            <consortium name="WormBaseParasite"/>
        </authorList>
    </citation>
    <scope>IDENTIFICATION</scope>
</reference>
<dbReference type="Proteomes" id="UP000887565">
    <property type="component" value="Unplaced"/>
</dbReference>
<dbReference type="WBParaSite" id="nRc.2.0.1.t16558-RA">
    <property type="protein sequence ID" value="nRc.2.0.1.t16558-RA"/>
    <property type="gene ID" value="nRc.2.0.1.g16558"/>
</dbReference>
<accession>A0A915IQT5</accession>
<evidence type="ECO:0000313" key="1">
    <source>
        <dbReference type="Proteomes" id="UP000887565"/>
    </source>
</evidence>